<feature type="compositionally biased region" description="Polar residues" evidence="1">
    <location>
        <begin position="109"/>
        <end position="118"/>
    </location>
</feature>
<feature type="compositionally biased region" description="Low complexity" evidence="1">
    <location>
        <begin position="1"/>
        <end position="28"/>
    </location>
</feature>
<evidence type="ECO:0000256" key="1">
    <source>
        <dbReference type="SAM" id="MobiDB-lite"/>
    </source>
</evidence>
<feature type="compositionally biased region" description="Basic and acidic residues" evidence="1">
    <location>
        <begin position="195"/>
        <end position="207"/>
    </location>
</feature>
<name>A0A178ZHB7_9EURO</name>
<feature type="region of interest" description="Disordered" evidence="1">
    <location>
        <begin position="1"/>
        <end position="183"/>
    </location>
</feature>
<reference evidence="2" key="1">
    <citation type="submission" date="2016-04" db="EMBL/GenBank/DDBJ databases">
        <title>Draft genome of Fonsecaea erecta CBS 125763.</title>
        <authorList>
            <person name="Weiss V.A."/>
            <person name="Vicente V.A."/>
            <person name="Raittz R.T."/>
            <person name="Moreno L.F."/>
            <person name="De Souza E.M."/>
            <person name="Pedrosa F.O."/>
            <person name="Steffens M.B."/>
            <person name="Faoro H."/>
            <person name="Tadra-Sfeir M.Z."/>
            <person name="Najafzadeh M.J."/>
            <person name="Felipe M.S."/>
            <person name="Teixeira M."/>
            <person name="Sun J."/>
            <person name="Xi L."/>
            <person name="Gomes R."/>
            <person name="De Azevedo C.M."/>
            <person name="Salgado C.G."/>
            <person name="Da Silva M.B."/>
            <person name="Nascimento M.F."/>
            <person name="Queiroz-Telles F."/>
            <person name="Attili D.S."/>
            <person name="Gorbushina A."/>
        </authorList>
    </citation>
    <scope>NUCLEOTIDE SEQUENCE [LARGE SCALE GENOMIC DNA]</scope>
    <source>
        <strain evidence="2">CBS 125763</strain>
    </source>
</reference>
<protein>
    <submittedName>
        <fullName evidence="2">Uncharacterized protein</fullName>
    </submittedName>
</protein>
<gene>
    <name evidence="2" type="ORF">AYL99_07505</name>
</gene>
<accession>A0A178ZHB7</accession>
<dbReference type="GeneID" id="30011673"/>
<dbReference type="Proteomes" id="UP000078343">
    <property type="component" value="Unassembled WGS sequence"/>
</dbReference>
<feature type="compositionally biased region" description="Low complexity" evidence="1">
    <location>
        <begin position="143"/>
        <end position="152"/>
    </location>
</feature>
<feature type="compositionally biased region" description="Basic and acidic residues" evidence="1">
    <location>
        <begin position="30"/>
        <end position="44"/>
    </location>
</feature>
<feature type="compositionally biased region" description="Polar residues" evidence="1">
    <location>
        <begin position="45"/>
        <end position="56"/>
    </location>
</feature>
<dbReference type="RefSeq" id="XP_018691782.1">
    <property type="nucleotide sequence ID" value="XM_018839014.1"/>
</dbReference>
<evidence type="ECO:0000313" key="2">
    <source>
        <dbReference type="EMBL" id="OAP58415.1"/>
    </source>
</evidence>
<organism evidence="2 3">
    <name type="scientific">Fonsecaea erecta</name>
    <dbReference type="NCBI Taxonomy" id="1367422"/>
    <lineage>
        <taxon>Eukaryota</taxon>
        <taxon>Fungi</taxon>
        <taxon>Dikarya</taxon>
        <taxon>Ascomycota</taxon>
        <taxon>Pezizomycotina</taxon>
        <taxon>Eurotiomycetes</taxon>
        <taxon>Chaetothyriomycetidae</taxon>
        <taxon>Chaetothyriales</taxon>
        <taxon>Herpotrichiellaceae</taxon>
        <taxon>Fonsecaea</taxon>
    </lineage>
</organism>
<sequence>MASSSSLSTNTSEMSSKPSITIPTPTTSAHRPDMKGRSASDDSHNAITSSRTLSPATTLSPLSMESSSPPTKGHLSFPFPFPFPRSRSKSPRPPPLDISIPSSSSSSSNNIKRTQSSPIPVPGSSSHDHHPRTPRYTSDGAISPSATSPSSPDLQKRDSWIQKKSRHSGSSPGGYGRHSDDWLFGGISLTQTAKEIVHRGRSKKEEYGTPSGNR</sequence>
<feature type="compositionally biased region" description="Low complexity" evidence="1">
    <location>
        <begin position="57"/>
        <end position="71"/>
    </location>
</feature>
<dbReference type="AlphaFoldDB" id="A0A178ZHB7"/>
<feature type="region of interest" description="Disordered" evidence="1">
    <location>
        <begin position="195"/>
        <end position="214"/>
    </location>
</feature>
<keyword evidence="3" id="KW-1185">Reference proteome</keyword>
<dbReference type="OrthoDB" id="5089392at2759"/>
<comment type="caution">
    <text evidence="2">The sequence shown here is derived from an EMBL/GenBank/DDBJ whole genome shotgun (WGS) entry which is preliminary data.</text>
</comment>
<dbReference type="EMBL" id="LVYI01000006">
    <property type="protein sequence ID" value="OAP58415.1"/>
    <property type="molecule type" value="Genomic_DNA"/>
</dbReference>
<evidence type="ECO:0000313" key="3">
    <source>
        <dbReference type="Proteomes" id="UP000078343"/>
    </source>
</evidence>
<proteinExistence type="predicted"/>
<feature type="compositionally biased region" description="Low complexity" evidence="1">
    <location>
        <begin position="97"/>
        <end position="108"/>
    </location>
</feature>